<keyword evidence="2" id="KW-0812">Transmembrane</keyword>
<keyword evidence="2" id="KW-1133">Transmembrane helix</keyword>
<dbReference type="Ensembl" id="ENSACOT00000008969.1">
    <property type="protein sequence ID" value="ENSACOP00000008671.1"/>
    <property type="gene ID" value="ENSACOG00000006053.1"/>
</dbReference>
<name>A0A8B9FFM4_9PSIT</name>
<evidence type="ECO:0000256" key="2">
    <source>
        <dbReference type="SAM" id="Phobius"/>
    </source>
</evidence>
<dbReference type="Pfam" id="PF00229">
    <property type="entry name" value="TNF"/>
    <property type="match status" value="1"/>
</dbReference>
<dbReference type="GO" id="GO:0016020">
    <property type="term" value="C:membrane"/>
    <property type="evidence" value="ECO:0007669"/>
    <property type="project" value="InterPro"/>
</dbReference>
<dbReference type="GO" id="GO:0006955">
    <property type="term" value="P:immune response"/>
    <property type="evidence" value="ECO:0007669"/>
    <property type="project" value="InterPro"/>
</dbReference>
<evidence type="ECO:0000313" key="5">
    <source>
        <dbReference type="Proteomes" id="UP000694522"/>
    </source>
</evidence>
<dbReference type="Proteomes" id="UP000694522">
    <property type="component" value="Unplaced"/>
</dbReference>
<dbReference type="InterPro" id="IPR008983">
    <property type="entry name" value="Tumour_necrosis_fac-like_dom"/>
</dbReference>
<evidence type="ECO:0000256" key="1">
    <source>
        <dbReference type="ARBA" id="ARBA00008670"/>
    </source>
</evidence>
<feature type="domain" description="THD" evidence="3">
    <location>
        <begin position="55"/>
        <end position="183"/>
    </location>
</feature>
<reference evidence="4" key="2">
    <citation type="submission" date="2025-09" db="UniProtKB">
        <authorList>
            <consortium name="Ensembl"/>
        </authorList>
    </citation>
    <scope>IDENTIFICATION</scope>
</reference>
<evidence type="ECO:0000313" key="4">
    <source>
        <dbReference type="Ensembl" id="ENSACOP00000008671.1"/>
    </source>
</evidence>
<comment type="similarity">
    <text evidence="1">Belongs to the tumor necrosis factor family.</text>
</comment>
<dbReference type="InterPro" id="IPR006052">
    <property type="entry name" value="TNF_dom"/>
</dbReference>
<sequence length="183" mass="20997">MEAPNLLENGNIPQKRKLSCCQVAFYTLIFVLIIISALVSVVFCLIHHKQALGSCWAHGSLKKSSTPNSKDVMSWEWNLEHCNGFVQKDDDEYLVIEQSGNYFIYAQINRKQHMEVSFTLMMYKEPDVLLNKVVGPKEGDEKGTVNFGRPFFLQKGDKLYCQGNSNLNYILEGNQTYWGLYKI</sequence>
<reference evidence="4" key="1">
    <citation type="submission" date="2025-08" db="UniProtKB">
        <authorList>
            <consortium name="Ensembl"/>
        </authorList>
    </citation>
    <scope>IDENTIFICATION</scope>
</reference>
<keyword evidence="2" id="KW-0472">Membrane</keyword>
<dbReference type="PROSITE" id="PS50049">
    <property type="entry name" value="THD_2"/>
    <property type="match status" value="1"/>
</dbReference>
<proteinExistence type="inferred from homology"/>
<dbReference type="GO" id="GO:0005164">
    <property type="term" value="F:tumor necrosis factor receptor binding"/>
    <property type="evidence" value="ECO:0007669"/>
    <property type="project" value="InterPro"/>
</dbReference>
<dbReference type="SUPFAM" id="SSF49842">
    <property type="entry name" value="TNF-like"/>
    <property type="match status" value="1"/>
</dbReference>
<organism evidence="4 5">
    <name type="scientific">Amazona collaria</name>
    <name type="common">yellow-billed parrot</name>
    <dbReference type="NCBI Taxonomy" id="241587"/>
    <lineage>
        <taxon>Eukaryota</taxon>
        <taxon>Metazoa</taxon>
        <taxon>Chordata</taxon>
        <taxon>Craniata</taxon>
        <taxon>Vertebrata</taxon>
        <taxon>Euteleostomi</taxon>
        <taxon>Archelosauria</taxon>
        <taxon>Archosauria</taxon>
        <taxon>Dinosauria</taxon>
        <taxon>Saurischia</taxon>
        <taxon>Theropoda</taxon>
        <taxon>Coelurosauria</taxon>
        <taxon>Aves</taxon>
        <taxon>Neognathae</taxon>
        <taxon>Neoaves</taxon>
        <taxon>Telluraves</taxon>
        <taxon>Australaves</taxon>
        <taxon>Psittaciformes</taxon>
        <taxon>Psittacidae</taxon>
        <taxon>Amazona</taxon>
    </lineage>
</organism>
<dbReference type="Gene3D" id="2.60.120.40">
    <property type="match status" value="1"/>
</dbReference>
<keyword evidence="5" id="KW-1185">Reference proteome</keyword>
<feature type="transmembrane region" description="Helical" evidence="2">
    <location>
        <begin position="23"/>
        <end position="46"/>
    </location>
</feature>
<accession>A0A8B9FFM4</accession>
<evidence type="ECO:0000259" key="3">
    <source>
        <dbReference type="PROSITE" id="PS50049"/>
    </source>
</evidence>
<protein>
    <recommendedName>
        <fullName evidence="3">THD domain-containing protein</fullName>
    </recommendedName>
</protein>
<dbReference type="AlphaFoldDB" id="A0A8B9FFM4"/>